<feature type="domain" description="Peptidoglycan binding-like" evidence="1">
    <location>
        <begin position="49"/>
        <end position="105"/>
    </location>
</feature>
<dbReference type="AlphaFoldDB" id="A0A251YCS7"/>
<dbReference type="InterPro" id="IPR036366">
    <property type="entry name" value="PGBDSf"/>
</dbReference>
<reference evidence="2 3" key="1">
    <citation type="submission" date="2016-08" db="EMBL/GenBank/DDBJ databases">
        <title>Genome sequence of Clavibacter michiganensis spp strain CFBP7494.</title>
        <authorList>
            <person name="Thapa S.P."/>
            <person name="Coaker G."/>
            <person name="Jacques M.-A."/>
        </authorList>
    </citation>
    <scope>NUCLEOTIDE SEQUENCE [LARGE SCALE GENOMIC DNA]</scope>
    <source>
        <strain evidence="2">CFBP7494</strain>
    </source>
</reference>
<dbReference type="SUPFAM" id="SSF47090">
    <property type="entry name" value="PGBD-like"/>
    <property type="match status" value="1"/>
</dbReference>
<dbReference type="InterPro" id="IPR036365">
    <property type="entry name" value="PGBD-like_sf"/>
</dbReference>
<dbReference type="Pfam" id="PF01471">
    <property type="entry name" value="PG_binding_1"/>
    <property type="match status" value="1"/>
</dbReference>
<dbReference type="EMBL" id="MDJW01000006">
    <property type="protein sequence ID" value="OUE21919.1"/>
    <property type="molecule type" value="Genomic_DNA"/>
</dbReference>
<dbReference type="Proteomes" id="UP000194837">
    <property type="component" value="Unassembled WGS sequence"/>
</dbReference>
<accession>A0A251YCS7</accession>
<evidence type="ECO:0000259" key="1">
    <source>
        <dbReference type="Pfam" id="PF01471"/>
    </source>
</evidence>
<protein>
    <submittedName>
        <fullName evidence="2">Putative peptidoglycan binding domain protein</fullName>
    </submittedName>
</protein>
<evidence type="ECO:0000313" key="2">
    <source>
        <dbReference type="EMBL" id="OUE21919.1"/>
    </source>
</evidence>
<gene>
    <name evidence="2" type="ORF">BFL34_00390</name>
</gene>
<organism evidence="2 3">
    <name type="scientific">Clavibacter michiganensis</name>
    <dbReference type="NCBI Taxonomy" id="28447"/>
    <lineage>
        <taxon>Bacteria</taxon>
        <taxon>Bacillati</taxon>
        <taxon>Actinomycetota</taxon>
        <taxon>Actinomycetes</taxon>
        <taxon>Micrococcales</taxon>
        <taxon>Microbacteriaceae</taxon>
        <taxon>Clavibacter</taxon>
    </lineage>
</organism>
<dbReference type="Gene3D" id="1.10.101.10">
    <property type="entry name" value="PGBD-like superfamily/PGBD"/>
    <property type="match status" value="1"/>
</dbReference>
<sequence>MRTSDAASRHCNEHYSYLQGGDPSTINYIPAYEDASVETARCILEKGSRGEGVATLQASLNQCYHRGLTEDGIFGAATYNALLAVQRQVGVTVDGVYGPNTGSAMLHTGNACRRVPSAVFRQ</sequence>
<dbReference type="InterPro" id="IPR002477">
    <property type="entry name" value="Peptidoglycan-bd-like"/>
</dbReference>
<evidence type="ECO:0000313" key="3">
    <source>
        <dbReference type="Proteomes" id="UP000194837"/>
    </source>
</evidence>
<proteinExistence type="predicted"/>
<comment type="caution">
    <text evidence="2">The sequence shown here is derived from an EMBL/GenBank/DDBJ whole genome shotgun (WGS) entry which is preliminary data.</text>
</comment>
<name>A0A251YCS7_9MICO</name>